<name>A0A7Y8Y0Y0_9FLAO</name>
<evidence type="ECO:0000313" key="2">
    <source>
        <dbReference type="Proteomes" id="UP000535020"/>
    </source>
</evidence>
<protein>
    <submittedName>
        <fullName evidence="1">Uncharacterized protein</fullName>
    </submittedName>
</protein>
<evidence type="ECO:0000313" key="1">
    <source>
        <dbReference type="EMBL" id="NYA70357.1"/>
    </source>
</evidence>
<dbReference type="RefSeq" id="WP_176005170.1">
    <property type="nucleotide sequence ID" value="NZ_JABWMI010000006.1"/>
</dbReference>
<accession>A0A7Y8Y0Y0</accession>
<organism evidence="1 2">
    <name type="scientific">Flavobacterium agri</name>
    <dbReference type="NCBI Taxonomy" id="2743471"/>
    <lineage>
        <taxon>Bacteria</taxon>
        <taxon>Pseudomonadati</taxon>
        <taxon>Bacteroidota</taxon>
        <taxon>Flavobacteriia</taxon>
        <taxon>Flavobacteriales</taxon>
        <taxon>Flavobacteriaceae</taxon>
        <taxon>Flavobacterium</taxon>
    </lineage>
</organism>
<dbReference type="AlphaFoldDB" id="A0A7Y8Y0Y0"/>
<dbReference type="EMBL" id="JACBJI010000002">
    <property type="protein sequence ID" value="NYA70357.1"/>
    <property type="molecule type" value="Genomic_DNA"/>
</dbReference>
<gene>
    <name evidence="1" type="ORF">HZF10_05450</name>
</gene>
<keyword evidence="2" id="KW-1185">Reference proteome</keyword>
<comment type="caution">
    <text evidence="1">The sequence shown here is derived from an EMBL/GenBank/DDBJ whole genome shotgun (WGS) entry which is preliminary data.</text>
</comment>
<proteinExistence type="predicted"/>
<sequence length="67" mass="7521">MPDYLKSGVLITLTVEDLDQAVQVAIQNGAKVLFFFSNDPNDYGACHLRLKNGMVMGFLQRRKTAME</sequence>
<dbReference type="Proteomes" id="UP000535020">
    <property type="component" value="Unassembled WGS sequence"/>
</dbReference>
<reference evidence="1 2" key="1">
    <citation type="submission" date="2020-07" db="EMBL/GenBank/DDBJ databases">
        <authorList>
            <person name="Sun Q."/>
        </authorList>
    </citation>
    <scope>NUCLEOTIDE SEQUENCE [LARGE SCALE GENOMIC DNA]</scope>
    <source>
        <strain evidence="1 2">MAH-1</strain>
    </source>
</reference>